<gene>
    <name evidence="2" type="ORF">NDM98_04890</name>
</gene>
<feature type="transmembrane region" description="Helical" evidence="1">
    <location>
        <begin position="33"/>
        <end position="53"/>
    </location>
</feature>
<proteinExistence type="predicted"/>
<name>A0ABT0XG72_9BACI</name>
<keyword evidence="1" id="KW-0472">Membrane</keyword>
<evidence type="ECO:0000313" key="3">
    <source>
        <dbReference type="Proteomes" id="UP001203665"/>
    </source>
</evidence>
<keyword evidence="1" id="KW-0812">Transmembrane</keyword>
<evidence type="ECO:0000256" key="1">
    <source>
        <dbReference type="SAM" id="Phobius"/>
    </source>
</evidence>
<keyword evidence="3" id="KW-1185">Reference proteome</keyword>
<organism evidence="2 3">
    <name type="scientific">Alkalicoccobacillus plakortidis</name>
    <dbReference type="NCBI Taxonomy" id="444060"/>
    <lineage>
        <taxon>Bacteria</taxon>
        <taxon>Bacillati</taxon>
        <taxon>Bacillota</taxon>
        <taxon>Bacilli</taxon>
        <taxon>Bacillales</taxon>
        <taxon>Bacillaceae</taxon>
        <taxon>Alkalicoccobacillus</taxon>
    </lineage>
</organism>
<reference evidence="2" key="1">
    <citation type="submission" date="2022-06" db="EMBL/GenBank/DDBJ databases">
        <title>Alkalicoccobacillus porphyridii sp. nov., isolated from a marine red alga, Porphyridium purpureum and reclassification of Shouchella plakortidis and Shouchella gibsonii as Alkalicoccobacillus plakortidis comb. nov. and Alkalicoccobacillus gibsonii comb. nov.</title>
        <authorList>
            <person name="Kim K.H."/>
            <person name="Lee J.K."/>
            <person name="Han D.M."/>
            <person name="Baek J.H."/>
            <person name="Jeon C.O."/>
        </authorList>
    </citation>
    <scope>NUCLEOTIDE SEQUENCE</scope>
    <source>
        <strain evidence="2">DSM 19153</strain>
    </source>
</reference>
<accession>A0ABT0XG72</accession>
<sequence>MKANRILFYIIVLMYLCVFANVTTSFEPLSNDLTFNIISGLFLLALAVQAMTFSKSRKKQTN</sequence>
<dbReference type="EMBL" id="JAMQJY010000001">
    <property type="protein sequence ID" value="MCM2674900.1"/>
    <property type="molecule type" value="Genomic_DNA"/>
</dbReference>
<dbReference type="Proteomes" id="UP001203665">
    <property type="component" value="Unassembled WGS sequence"/>
</dbReference>
<dbReference type="RefSeq" id="WP_251605026.1">
    <property type="nucleotide sequence ID" value="NZ_JAMQJY010000001.1"/>
</dbReference>
<keyword evidence="1" id="KW-1133">Transmembrane helix</keyword>
<evidence type="ECO:0000313" key="2">
    <source>
        <dbReference type="EMBL" id="MCM2674900.1"/>
    </source>
</evidence>
<feature type="transmembrane region" description="Helical" evidence="1">
    <location>
        <begin position="7"/>
        <end position="27"/>
    </location>
</feature>
<protein>
    <submittedName>
        <fullName evidence="2">Uncharacterized protein</fullName>
    </submittedName>
</protein>
<comment type="caution">
    <text evidence="2">The sequence shown here is derived from an EMBL/GenBank/DDBJ whole genome shotgun (WGS) entry which is preliminary data.</text>
</comment>